<keyword evidence="4" id="KW-0539">Nucleus</keyword>
<sequence>MELDLEGLVKTFKTLDTNSRGETQQRAEDQLKAWESVPGYHYLLQSVYLDQALPLQVRWLAIICFKNGIDKYWRSTRIHAVSKEEKHEIRKRLFNIIDESNKQFTIQNAHAAARIARFDFPNEWPDLFENVSELLQQCASESNVVKVHNVLIIFNQIIKALAAVRIGRTRAAMLQKVPSITPILIKLYVSFFESWTKNFDLDAMEVGYVCLKVTRRIVTDGYDYPHRDPALSEFFGLSLNNLQTLIIEYEKQELELLERYIKCYTKMYLGLISDNPTAFVCLPSAMDTLMTYLSLLESKASVIYNCVEDDDFWEQIAVRSFTMIKRLVHFVHKKGAVTLKQRSDKEEVQGAVAKLSTDFFTPGLVQNLAHLIMTWYLKLRPKDLESWSTQPEEWVIEEMQMNWEFQIRPCAENIFQDLVLYFKEYLAEYVLSEISGGLSNNQSLTDILQKDAVFSIFQLSSQVVSERVDFDNLLNDLFIPEGLKNDMLESKILKRRICLIISEWLQIRCSKESRIEVYKLLLNFLQLSNPMNDKVVRLTAISTLMHAVDGWDFEKTAFKPYLEEFMTLLIGELSNMELTESKLFVLKVISIVIEITNPLLPDEVLIRVMSVIPALWENSSSQNDQIIKTSIIRVLKAVVTSLNSESPKSYEVAMPLIPICCDERSELHSLLSEDGYELLQSVLQYCPLESLPEQLATDFSLVLIGLRDSTEILPLVLSIIRSYALFGVQAFSTEVGLETFKILGDYLPSLRDDSLVVLSSMLEIIMLQLGRLDTLAEAAPVVSNMIQSGLFAAMLTYVLDETQSPPCVVRILVPLTRFMYIHPQGWFEVLTRFASNQNVSPVQVLHSTMELIVKRLKNVGEPKIRKLAILGLLAVYSDPALLTSIPGDGPSNDIEYNIAQLDIKDGVSYVLTEHLASMLFTVTQALEEINEDENGNCEIYSREGEYDNDELVMIGDATDEFAETGIKPSGERMRYTNLCKGPRGDPVYLVPLKAKTSSFIQGLKQRFGDSGFAALTSRIDRATIEQLEMVLG</sequence>
<evidence type="ECO:0000256" key="2">
    <source>
        <dbReference type="ARBA" id="ARBA00007991"/>
    </source>
</evidence>
<dbReference type="InterPro" id="IPR001494">
    <property type="entry name" value="Importin-beta_N"/>
</dbReference>
<proteinExistence type="inferred from homology"/>
<dbReference type="GO" id="GO:0008139">
    <property type="term" value="F:nuclear localization sequence binding"/>
    <property type="evidence" value="ECO:0007669"/>
    <property type="project" value="EnsemblFungi"/>
</dbReference>
<dbReference type="InterPro" id="IPR058669">
    <property type="entry name" value="TPR_IPO7/11-like"/>
</dbReference>
<dbReference type="HOGENOM" id="CLU_003886_0_0_1"/>
<dbReference type="STRING" id="1382522.W6MRS7"/>
<dbReference type="GO" id="GO:0031267">
    <property type="term" value="F:small GTPase binding"/>
    <property type="evidence" value="ECO:0007669"/>
    <property type="project" value="InterPro"/>
</dbReference>
<keyword evidence="3" id="KW-0813">Transport</keyword>
<feature type="domain" description="Importin N-terminal" evidence="5">
    <location>
        <begin position="27"/>
        <end position="99"/>
    </location>
</feature>
<evidence type="ECO:0000313" key="6">
    <source>
        <dbReference type="EMBL" id="CDK29476.1"/>
    </source>
</evidence>
<evidence type="ECO:0000256" key="4">
    <source>
        <dbReference type="ARBA" id="ARBA00023242"/>
    </source>
</evidence>
<keyword evidence="7" id="KW-1185">Reference proteome</keyword>
<comment type="similarity">
    <text evidence="2">Belongs to the importin beta family.</text>
</comment>
<dbReference type="OrthoDB" id="361693at2759"/>
<dbReference type="PANTHER" id="PTHR10997">
    <property type="entry name" value="IMPORTIN-7, 8, 11"/>
    <property type="match status" value="1"/>
</dbReference>
<dbReference type="GeneID" id="34522849"/>
<protein>
    <recommendedName>
        <fullName evidence="5">Importin N-terminal domain-containing protein</fullName>
    </recommendedName>
</protein>
<dbReference type="RefSeq" id="XP_022461461.1">
    <property type="nucleotide sequence ID" value="XM_022600661.1"/>
</dbReference>
<dbReference type="AlphaFoldDB" id="W6MRS7"/>
<name>W6MRS7_9ASCO</name>
<gene>
    <name evidence="6" type="ORF">KUCA_T00005464001</name>
</gene>
<reference evidence="6" key="2">
    <citation type="submission" date="2014-02" db="EMBL/GenBank/DDBJ databases">
        <title>Complete DNA sequence of /Kuraishia capsulata/ illustrates novel genomic features among budding yeasts (/Saccharomycotina/).</title>
        <authorList>
            <person name="Morales L."/>
            <person name="Noel B."/>
            <person name="Porcel B."/>
            <person name="Marcet-Houben M."/>
            <person name="Hullo M-F."/>
            <person name="Sacerdot C."/>
            <person name="Tekaia F."/>
            <person name="Leh-Louis V."/>
            <person name="Despons L."/>
            <person name="Khanna V."/>
            <person name="Aury J-M."/>
            <person name="Barbe V."/>
            <person name="Couloux A."/>
            <person name="Labadie K."/>
            <person name="Pelletier E."/>
            <person name="Souciet J-L."/>
            <person name="Boekhout T."/>
            <person name="Gabaldon T."/>
            <person name="Wincker P."/>
            <person name="Dujon B."/>
        </authorList>
    </citation>
    <scope>NUCLEOTIDE SEQUENCE</scope>
    <source>
        <strain evidence="6">CBS 1993</strain>
    </source>
</reference>
<dbReference type="SUPFAM" id="SSF48371">
    <property type="entry name" value="ARM repeat"/>
    <property type="match status" value="1"/>
</dbReference>
<dbReference type="EMBL" id="HG793130">
    <property type="protein sequence ID" value="CDK29476.1"/>
    <property type="molecule type" value="Genomic_DNA"/>
</dbReference>
<evidence type="ECO:0000256" key="3">
    <source>
        <dbReference type="ARBA" id="ARBA00022448"/>
    </source>
</evidence>
<reference evidence="6" key="1">
    <citation type="submission" date="2013-12" db="EMBL/GenBank/DDBJ databases">
        <authorList>
            <person name="Genoscope - CEA"/>
        </authorList>
    </citation>
    <scope>NUCLEOTIDE SEQUENCE</scope>
    <source>
        <strain evidence="6">CBS 1993</strain>
    </source>
</reference>
<dbReference type="GO" id="GO:0061608">
    <property type="term" value="F:nuclear import signal receptor activity"/>
    <property type="evidence" value="ECO:0007669"/>
    <property type="project" value="EnsemblFungi"/>
</dbReference>
<comment type="subcellular location">
    <subcellularLocation>
        <location evidence="1">Nucleus</location>
    </subcellularLocation>
</comment>
<evidence type="ECO:0000259" key="5">
    <source>
        <dbReference type="PROSITE" id="PS50166"/>
    </source>
</evidence>
<dbReference type="PANTHER" id="PTHR10997:SF7">
    <property type="entry name" value="IMPORTIN-11"/>
    <property type="match status" value="1"/>
</dbReference>
<dbReference type="Gene3D" id="1.25.10.10">
    <property type="entry name" value="Leucine-rich Repeat Variant"/>
    <property type="match status" value="1"/>
</dbReference>
<organism evidence="6 7">
    <name type="scientific">Kuraishia capsulata CBS 1993</name>
    <dbReference type="NCBI Taxonomy" id="1382522"/>
    <lineage>
        <taxon>Eukaryota</taxon>
        <taxon>Fungi</taxon>
        <taxon>Dikarya</taxon>
        <taxon>Ascomycota</taxon>
        <taxon>Saccharomycotina</taxon>
        <taxon>Pichiomycetes</taxon>
        <taxon>Pichiales</taxon>
        <taxon>Pichiaceae</taxon>
        <taxon>Kuraishia</taxon>
    </lineage>
</organism>
<evidence type="ECO:0000313" key="7">
    <source>
        <dbReference type="Proteomes" id="UP000019384"/>
    </source>
</evidence>
<dbReference type="GO" id="GO:0005635">
    <property type="term" value="C:nuclear envelope"/>
    <property type="evidence" value="ECO:0007669"/>
    <property type="project" value="TreeGrafter"/>
</dbReference>
<dbReference type="Pfam" id="PF03810">
    <property type="entry name" value="IBN_N"/>
    <property type="match status" value="1"/>
</dbReference>
<dbReference type="PROSITE" id="PS50166">
    <property type="entry name" value="IMPORTIN_B_NT"/>
    <property type="match status" value="1"/>
</dbReference>
<dbReference type="GO" id="GO:0005829">
    <property type="term" value="C:cytosol"/>
    <property type="evidence" value="ECO:0007669"/>
    <property type="project" value="TreeGrafter"/>
</dbReference>
<accession>W6MRS7</accession>
<dbReference type="InterPro" id="IPR016024">
    <property type="entry name" value="ARM-type_fold"/>
</dbReference>
<dbReference type="Proteomes" id="UP000019384">
    <property type="component" value="Unassembled WGS sequence"/>
</dbReference>
<dbReference type="InterPro" id="IPR011989">
    <property type="entry name" value="ARM-like"/>
</dbReference>
<evidence type="ECO:0000256" key="1">
    <source>
        <dbReference type="ARBA" id="ARBA00004123"/>
    </source>
</evidence>
<dbReference type="SMART" id="SM00913">
    <property type="entry name" value="IBN_N"/>
    <property type="match status" value="1"/>
</dbReference>
<dbReference type="Pfam" id="PF25758">
    <property type="entry name" value="TPR_IPO11"/>
    <property type="match status" value="1"/>
</dbReference>
<dbReference type="GO" id="GO:0006606">
    <property type="term" value="P:protein import into nucleus"/>
    <property type="evidence" value="ECO:0007669"/>
    <property type="project" value="EnsemblFungi"/>
</dbReference>